<proteinExistence type="predicted"/>
<dbReference type="EMBL" id="WIND01000018">
    <property type="protein sequence ID" value="MSU91352.1"/>
    <property type="molecule type" value="Genomic_DNA"/>
</dbReference>
<dbReference type="AlphaFoldDB" id="A0A6L5Z5S9"/>
<dbReference type="InterPro" id="IPR008929">
    <property type="entry name" value="Chondroitin_lyas"/>
</dbReference>
<dbReference type="InterPro" id="IPR012480">
    <property type="entry name" value="Hepar_II_III_C"/>
</dbReference>
<evidence type="ECO:0000313" key="3">
    <source>
        <dbReference type="EMBL" id="MSU91352.1"/>
    </source>
</evidence>
<comment type="subcellular location">
    <subcellularLocation>
        <location evidence="1">Cell envelope</location>
    </subcellularLocation>
</comment>
<comment type="caution">
    <text evidence="3">The sequence shown here is derived from an EMBL/GenBank/DDBJ whole genome shotgun (WGS) entry which is preliminary data.</text>
</comment>
<sequence length="580" mass="62728">MSGPLSSLTAGLHRLQARRAEARTRQRMRELTEGRVFLGLAHAPEPRDFGDFAAARAALDGTLVLGGIRRPLRGLTPWELELPSEPLTRRLHGFGWLDDMAGLSGKAARARAQAWALGWIDRFGDGTGPGWAPACAGQRLRRLLVHLPFLEKGLDAEPLARLQTTLPQHAAFLAGTWAEESDDLARLKALSGLAFGAVCLTGLDDALPAARDALRRFAQDVVSDKGGIACRRPSALLRLFRELLHLRALFAAAAQPPLPELEAAIARIAPSLRALRLGDGTLPRFHGGGPGPEGALDRALADAGSRARPRARPAMGFVRLHGGRTQVTVDCARPPGHEPRAHASTLGFEMSSGRQRIVVNVGPALPHLADWARAPRTTAAHNTLALDKTSSSRFAPPRAAGRPELDALQARPSMVSLAQAQDITGMWIQARHDGYLEDYGLLHERRLFVGALGEQVHGEDVLLSPDQKARRRFLARIKGAAQLGVGLSVHFHLHPDVEAELMRSTDSVRLHLPNGEVWLFRHQGGLMDVETGAYLDADLPEPRAARQIVVRGRATSAAAEISWSLVRQVAAPRPAPGRPR</sequence>
<evidence type="ECO:0000256" key="1">
    <source>
        <dbReference type="ARBA" id="ARBA00004196"/>
    </source>
</evidence>
<protein>
    <submittedName>
        <fullName evidence="3">Heparinase</fullName>
    </submittedName>
</protein>
<keyword evidence="4" id="KW-1185">Reference proteome</keyword>
<dbReference type="Pfam" id="PF07940">
    <property type="entry name" value="Hepar_II_III_C"/>
    <property type="match status" value="1"/>
</dbReference>
<dbReference type="Proteomes" id="UP000474957">
    <property type="component" value="Unassembled WGS sequence"/>
</dbReference>
<dbReference type="Gene3D" id="2.70.98.70">
    <property type="match status" value="1"/>
</dbReference>
<dbReference type="GO" id="GO:0030313">
    <property type="term" value="C:cell envelope"/>
    <property type="evidence" value="ECO:0007669"/>
    <property type="project" value="UniProtKB-SubCell"/>
</dbReference>
<gene>
    <name evidence="3" type="ORF">GE300_17360</name>
</gene>
<dbReference type="Gene3D" id="1.50.10.100">
    <property type="entry name" value="Chondroitin AC/alginate lyase"/>
    <property type="match status" value="1"/>
</dbReference>
<evidence type="ECO:0000259" key="2">
    <source>
        <dbReference type="Pfam" id="PF07940"/>
    </source>
</evidence>
<dbReference type="RefSeq" id="WP_154448425.1">
    <property type="nucleotide sequence ID" value="NZ_WIND01000018.1"/>
</dbReference>
<evidence type="ECO:0000313" key="4">
    <source>
        <dbReference type="Proteomes" id="UP000474957"/>
    </source>
</evidence>
<name>A0A6L5Z5S9_9RHOB</name>
<dbReference type="GO" id="GO:0016829">
    <property type="term" value="F:lyase activity"/>
    <property type="evidence" value="ECO:0007669"/>
    <property type="project" value="InterPro"/>
</dbReference>
<feature type="domain" description="Heparinase II/III-like C-terminal" evidence="2">
    <location>
        <begin position="308"/>
        <end position="564"/>
    </location>
</feature>
<accession>A0A6L5Z5S9</accession>
<organism evidence="3 4">
    <name type="scientific">Halovulum marinum</name>
    <dbReference type="NCBI Taxonomy" id="2662447"/>
    <lineage>
        <taxon>Bacteria</taxon>
        <taxon>Pseudomonadati</taxon>
        <taxon>Pseudomonadota</taxon>
        <taxon>Alphaproteobacteria</taxon>
        <taxon>Rhodobacterales</taxon>
        <taxon>Paracoccaceae</taxon>
        <taxon>Halovulum</taxon>
    </lineage>
</organism>
<reference evidence="3 4" key="1">
    <citation type="submission" date="2019-10" db="EMBL/GenBank/DDBJ databases">
        <title>Cognatihalovulum marinum gen. nov. sp. nov., a new member of the family Rhodobacteraceae isolated from deep seawater of the Northwest Indian Ocean.</title>
        <authorList>
            <person name="Ruan C."/>
            <person name="Wang J."/>
            <person name="Zheng X."/>
            <person name="Song L."/>
            <person name="Zhu Y."/>
            <person name="Huang Y."/>
            <person name="Lu Z."/>
            <person name="Du W."/>
            <person name="Huang L."/>
            <person name="Dai X."/>
        </authorList>
    </citation>
    <scope>NUCLEOTIDE SEQUENCE [LARGE SCALE GENOMIC DNA]</scope>
    <source>
        <strain evidence="3 4">2CG4</strain>
    </source>
</reference>